<keyword evidence="4" id="KW-1185">Reference proteome</keyword>
<dbReference type="Pfam" id="PF12937">
    <property type="entry name" value="F-box-like"/>
    <property type="match status" value="1"/>
</dbReference>
<dbReference type="Gene3D" id="2.120.10.80">
    <property type="entry name" value="Kelch-type beta propeller"/>
    <property type="match status" value="2"/>
</dbReference>
<dbReference type="SUPFAM" id="SSF81383">
    <property type="entry name" value="F-box domain"/>
    <property type="match status" value="1"/>
</dbReference>
<dbReference type="InterPro" id="IPR036047">
    <property type="entry name" value="F-box-like_dom_sf"/>
</dbReference>
<dbReference type="InterPro" id="IPR001810">
    <property type="entry name" value="F-box_dom"/>
</dbReference>
<dbReference type="AlphaFoldDB" id="S8D3Q7"/>
<dbReference type="EMBL" id="AUSU01000205">
    <property type="protein sequence ID" value="EPS74040.1"/>
    <property type="molecule type" value="Genomic_DNA"/>
</dbReference>
<proteinExistence type="predicted"/>
<evidence type="ECO:0000313" key="4">
    <source>
        <dbReference type="Proteomes" id="UP000015453"/>
    </source>
</evidence>
<dbReference type="PANTHER" id="PTHR46175:SF4">
    <property type="entry name" value="BACTERIOOPSIN TRANSCRIPTIONAL ACTIVATOR"/>
    <property type="match status" value="1"/>
</dbReference>
<reference evidence="3 4" key="1">
    <citation type="journal article" date="2013" name="BMC Genomics">
        <title>The miniature genome of a carnivorous plant Genlisea aurea contains a low number of genes and short non-coding sequences.</title>
        <authorList>
            <person name="Leushkin E.V."/>
            <person name="Sutormin R.A."/>
            <person name="Nabieva E.R."/>
            <person name="Penin A.A."/>
            <person name="Kondrashov A.S."/>
            <person name="Logacheva M.D."/>
        </authorList>
    </citation>
    <scope>NUCLEOTIDE SEQUENCE [LARGE SCALE GENOMIC DNA]</scope>
</reference>
<keyword evidence="1" id="KW-0880">Kelch repeat</keyword>
<name>S8D3Q7_9LAMI</name>
<dbReference type="Gene3D" id="1.20.1280.50">
    <property type="match status" value="1"/>
</dbReference>
<organism evidence="3 4">
    <name type="scientific">Genlisea aurea</name>
    <dbReference type="NCBI Taxonomy" id="192259"/>
    <lineage>
        <taxon>Eukaryota</taxon>
        <taxon>Viridiplantae</taxon>
        <taxon>Streptophyta</taxon>
        <taxon>Embryophyta</taxon>
        <taxon>Tracheophyta</taxon>
        <taxon>Spermatophyta</taxon>
        <taxon>Magnoliopsida</taxon>
        <taxon>eudicotyledons</taxon>
        <taxon>Gunneridae</taxon>
        <taxon>Pentapetalae</taxon>
        <taxon>asterids</taxon>
        <taxon>lamiids</taxon>
        <taxon>Lamiales</taxon>
        <taxon>Lentibulariaceae</taxon>
        <taxon>Genlisea</taxon>
    </lineage>
</organism>
<dbReference type="InterPro" id="IPR015915">
    <property type="entry name" value="Kelch-typ_b-propeller"/>
</dbReference>
<dbReference type="OrthoDB" id="10251809at2759"/>
<dbReference type="PANTHER" id="PTHR46175">
    <property type="entry name" value="BACTERIOOPSIN TRANSCRIPTIONAL ACTIVATOR"/>
    <property type="match status" value="1"/>
</dbReference>
<comment type="caution">
    <text evidence="3">The sequence shown here is derived from an EMBL/GenBank/DDBJ whole genome shotgun (WGS) entry which is preliminary data.</text>
</comment>
<evidence type="ECO:0000256" key="1">
    <source>
        <dbReference type="ARBA" id="ARBA00022441"/>
    </source>
</evidence>
<evidence type="ECO:0000313" key="3">
    <source>
        <dbReference type="EMBL" id="EPS74040.1"/>
    </source>
</evidence>
<dbReference type="PROSITE" id="PS50181">
    <property type="entry name" value="FBOX"/>
    <property type="match status" value="1"/>
</dbReference>
<feature type="non-terminal residue" evidence="3">
    <location>
        <position position="1"/>
    </location>
</feature>
<accession>S8D3Q7</accession>
<feature type="domain" description="F-box" evidence="2">
    <location>
        <begin position="1"/>
        <end position="46"/>
    </location>
</feature>
<protein>
    <recommendedName>
        <fullName evidence="2">F-box domain-containing protein</fullName>
    </recommendedName>
</protein>
<dbReference type="Pfam" id="PF24681">
    <property type="entry name" value="Kelch_KLHDC2_KLHL20_DRC7"/>
    <property type="match status" value="1"/>
</dbReference>
<gene>
    <name evidence="3" type="ORF">M569_00714</name>
</gene>
<evidence type="ECO:0000259" key="2">
    <source>
        <dbReference type="PROSITE" id="PS50181"/>
    </source>
</evidence>
<dbReference type="SUPFAM" id="SSF117281">
    <property type="entry name" value="Kelch motif"/>
    <property type="match status" value="1"/>
</dbReference>
<sequence length="453" mass="50003">STITNIPQDHIFSILLLLPTESILCFAMTCKKSRSLAYSDALWESICRRDWGQEPVDALRASSSNPRHLQQLPWMKLYLQVRRLDSVFCRRLLSEEDEILPNPRASHSLNLVSGFFVLFGGGCEGGQHLDDTWAAYVGDDVFRRTTLPWQKVNSGVPSGRFGHSCVVLGGDSLVLFGGINDRGLRRNDTWIGKVTLDETLGIVALSWSLLEVGCSGGGSLPPARGAHAGCSLDGRRMLIHGGIGPSGVRLNDTWLLHLSDDLRFGWWTELSTPKRPPPRSGHTLTHIGGAQTILFGGRGGLYQVLDDVWLLDSSHGRWEWLQLLFELRSIPHGFSLPRVGHTANLIVGRRLLIYGGEDSYRHRKDDVWILDAMNSASASSSSAVAGGRRKMWRRVELRGSRPMCRSFHAACADASGQFVYVHGGMVDGLVKPVDSSGLRFDAEGFLVELLPLQ</sequence>
<dbReference type="Proteomes" id="UP000015453">
    <property type="component" value="Unassembled WGS sequence"/>
</dbReference>
<feature type="non-terminal residue" evidence="3">
    <location>
        <position position="453"/>
    </location>
</feature>